<dbReference type="Gene3D" id="1.10.10.10">
    <property type="entry name" value="Winged helix-like DNA-binding domain superfamily/Winged helix DNA-binding domain"/>
    <property type="match status" value="1"/>
</dbReference>
<organism evidence="1 2">
    <name type="scientific">Marinobacter similis</name>
    <dbReference type="NCBI Taxonomy" id="1420916"/>
    <lineage>
        <taxon>Bacteria</taxon>
        <taxon>Pseudomonadati</taxon>
        <taxon>Pseudomonadota</taxon>
        <taxon>Gammaproteobacteria</taxon>
        <taxon>Pseudomonadales</taxon>
        <taxon>Marinobacteraceae</taxon>
        <taxon>Marinobacter</taxon>
    </lineage>
</organism>
<dbReference type="STRING" id="1420916.AU14_17670"/>
<dbReference type="KEGG" id="msx:AU14_17670"/>
<proteinExistence type="predicted"/>
<dbReference type="SUPFAM" id="SSF46785">
    <property type="entry name" value="Winged helix' DNA-binding domain"/>
    <property type="match status" value="1"/>
</dbReference>
<dbReference type="HOGENOM" id="CLU_2206881_0_0_6"/>
<dbReference type="InterPro" id="IPR036390">
    <property type="entry name" value="WH_DNA-bd_sf"/>
</dbReference>
<gene>
    <name evidence="1" type="ORF">AU14_17670</name>
</gene>
<dbReference type="EMBL" id="CP007151">
    <property type="protein sequence ID" value="AHI29721.1"/>
    <property type="molecule type" value="Genomic_DNA"/>
</dbReference>
<dbReference type="AlphaFoldDB" id="W5YKW8"/>
<evidence type="ECO:0000313" key="1">
    <source>
        <dbReference type="EMBL" id="AHI29721.1"/>
    </source>
</evidence>
<evidence type="ECO:0000313" key="2">
    <source>
        <dbReference type="Proteomes" id="UP000061489"/>
    </source>
</evidence>
<protein>
    <submittedName>
        <fullName evidence="1">MarR family transcriptional regulator</fullName>
    </submittedName>
</protein>
<sequence length="107" mass="11989">MNANVLINAISLFREYEEDIPVGTILCFLHLCDNDEATVSQVENRFKFGKSRTSRNMRNLTDRARPGKAGIDVADTRPDPQDYRVSIFSLNAKGKALKEQLMDALAA</sequence>
<dbReference type="OrthoDB" id="6372122at2"/>
<accession>W5YKW8</accession>
<dbReference type="Proteomes" id="UP000061489">
    <property type="component" value="Chromosome"/>
</dbReference>
<reference evidence="1 2" key="1">
    <citation type="journal article" date="2014" name="Genome Announc.">
        <title>Draft Genome Sequences of Marinobacter similis A3d10T and Marinobacter salarius R9SW1T.</title>
        <authorList>
            <person name="Ivanova E.P."/>
            <person name="Ng H.J."/>
            <person name="Webb H.K."/>
            <person name="Feng G."/>
            <person name="Oshima K."/>
            <person name="Hattori M."/>
            <person name="Ohkuma M."/>
            <person name="Sergeev A.F."/>
            <person name="Mikhailov V.V."/>
            <person name="Crawford R.J."/>
            <person name="Sawabe T."/>
        </authorList>
    </citation>
    <scope>NUCLEOTIDE SEQUENCE [LARGE SCALE GENOMIC DNA]</scope>
    <source>
        <strain evidence="1 2">A3d10</strain>
    </source>
</reference>
<name>W5YKW8_9GAMM</name>
<dbReference type="InterPro" id="IPR036388">
    <property type="entry name" value="WH-like_DNA-bd_sf"/>
</dbReference>
<keyword evidence="2" id="KW-1185">Reference proteome</keyword>
<dbReference type="RefSeq" id="WP_041342901.1">
    <property type="nucleotide sequence ID" value="NZ_CP007151.1"/>
</dbReference>